<dbReference type="Pfam" id="PF25389">
    <property type="entry name" value="DH_ALS2"/>
    <property type="match status" value="1"/>
</dbReference>
<dbReference type="Gene3D" id="2.20.110.10">
    <property type="entry name" value="Histone H3 K4-specific methyltransferase SET7/9 N-terminal domain"/>
    <property type="match status" value="3"/>
</dbReference>
<dbReference type="GO" id="GO:0016197">
    <property type="term" value="P:endosomal transport"/>
    <property type="evidence" value="ECO:0007669"/>
    <property type="project" value="TreeGrafter"/>
</dbReference>
<evidence type="ECO:0000313" key="3">
    <source>
        <dbReference type="EnsemblMetazoa" id="PPAI002987-PA"/>
    </source>
</evidence>
<organism evidence="3 4">
    <name type="scientific">Phlebotomus papatasi</name>
    <name type="common">Sandfly</name>
    <dbReference type="NCBI Taxonomy" id="29031"/>
    <lineage>
        <taxon>Eukaryota</taxon>
        <taxon>Metazoa</taxon>
        <taxon>Ecdysozoa</taxon>
        <taxon>Arthropoda</taxon>
        <taxon>Hexapoda</taxon>
        <taxon>Insecta</taxon>
        <taxon>Pterygota</taxon>
        <taxon>Neoptera</taxon>
        <taxon>Endopterygota</taxon>
        <taxon>Diptera</taxon>
        <taxon>Nematocera</taxon>
        <taxon>Psychodoidea</taxon>
        <taxon>Psychodidae</taxon>
        <taxon>Phlebotomus</taxon>
        <taxon>Phlebotomus</taxon>
    </lineage>
</organism>
<dbReference type="VEuPathDB" id="VectorBase:PPAPM1_003320"/>
<accession>A0A1B0D678</accession>
<dbReference type="InterPro" id="IPR000408">
    <property type="entry name" value="Reg_chr_condens"/>
</dbReference>
<dbReference type="PANTHER" id="PTHR46089:SF2">
    <property type="entry name" value="ALSIN HOMOLOG"/>
    <property type="match status" value="1"/>
</dbReference>
<dbReference type="PROSITE" id="PS50012">
    <property type="entry name" value="RCC1_3"/>
    <property type="match status" value="2"/>
</dbReference>
<dbReference type="VEuPathDB" id="VectorBase:PPAI002987"/>
<dbReference type="Pfam" id="PF25384">
    <property type="entry name" value="Alsin_RLD"/>
    <property type="match status" value="1"/>
</dbReference>
<evidence type="ECO:0000256" key="1">
    <source>
        <dbReference type="ARBA" id="ARBA00022658"/>
    </source>
</evidence>
<dbReference type="Pfam" id="PF26202">
    <property type="entry name" value="HA_Alsin"/>
    <property type="match status" value="1"/>
</dbReference>
<keyword evidence="1" id="KW-0344">Guanine-nucleotide releasing factor</keyword>
<dbReference type="Gene3D" id="2.30.29.30">
    <property type="entry name" value="Pleckstrin-homology domain (PH domain)/Phosphotyrosine-binding domain (PTB)"/>
    <property type="match status" value="1"/>
</dbReference>
<protein>
    <submittedName>
        <fullName evidence="3">Uncharacterized protein</fullName>
    </submittedName>
</protein>
<evidence type="ECO:0000256" key="2">
    <source>
        <dbReference type="ARBA" id="ARBA00022737"/>
    </source>
</evidence>
<dbReference type="SMART" id="SM00698">
    <property type="entry name" value="MORN"/>
    <property type="match status" value="5"/>
</dbReference>
<dbReference type="InterPro" id="IPR059093">
    <property type="entry name" value="HA_Alsin"/>
</dbReference>
<dbReference type="SUPFAM" id="SSF109993">
    <property type="entry name" value="VPS9 domain"/>
    <property type="match status" value="1"/>
</dbReference>
<dbReference type="EMBL" id="AJVK01011999">
    <property type="status" value="NOT_ANNOTATED_CDS"/>
    <property type="molecule type" value="Genomic_DNA"/>
</dbReference>
<dbReference type="InterPro" id="IPR037191">
    <property type="entry name" value="VPS9_dom_sf"/>
</dbReference>
<dbReference type="InterPro" id="IPR003409">
    <property type="entry name" value="MORN"/>
</dbReference>
<dbReference type="Pfam" id="PF02204">
    <property type="entry name" value="VPS9"/>
    <property type="match status" value="1"/>
</dbReference>
<keyword evidence="2" id="KW-0677">Repeat</keyword>
<dbReference type="SUPFAM" id="SSF50985">
    <property type="entry name" value="RCC1/BLIP-II"/>
    <property type="match status" value="2"/>
</dbReference>
<dbReference type="GO" id="GO:0005737">
    <property type="term" value="C:cytoplasm"/>
    <property type="evidence" value="ECO:0007669"/>
    <property type="project" value="TreeGrafter"/>
</dbReference>
<dbReference type="GO" id="GO:0031267">
    <property type="term" value="F:small GTPase binding"/>
    <property type="evidence" value="ECO:0007669"/>
    <property type="project" value="TreeGrafter"/>
</dbReference>
<dbReference type="PANTHER" id="PTHR46089">
    <property type="entry name" value="ALSIN HOMOLOG"/>
    <property type="match status" value="1"/>
</dbReference>
<dbReference type="GO" id="GO:0005085">
    <property type="term" value="F:guanyl-nucleotide exchange factor activity"/>
    <property type="evidence" value="ECO:0007669"/>
    <property type="project" value="UniProtKB-KW"/>
</dbReference>
<dbReference type="EMBL" id="AJVK01011997">
    <property type="status" value="NOT_ANNOTATED_CDS"/>
    <property type="molecule type" value="Genomic_DNA"/>
</dbReference>
<sequence length="1539" mass="172239">MVRSEWSTLIHQKVILKMYFTLHHDGGTPIRVEYGSGRDYAIRLCAVRNRVCVLTSKLELLCGDLEVETSRLSVRLVKGNVVDVDSDGNEIFIVDTSGIVWSSKWGVIEKEEMSWHEIPIPNPRTCSHGMRNVNESIRVVSVNCNQDGVLFTTCNRELFAMGDFGEIVNSDIPVLVECFRGLKILQVATGENFAVVLTHKRLHTEHSGQDNVSDASDISEGFLCVDCPKCVPDINHHLTVHAKACGISKSTTETSMASSPCLSDTLDNEELSASATAEETQKSSVTHLKIHKDAAINFLLDLSLSSEDYLIEAGKQTKLLKENVTNITTMVYEGVRTLSRHMSGSDNNDTLVEEANATANGEVSVSETSSVDLGSTVDLHSDSGAEGRVGKLARLGASLLATEVWCFGSINRGQLGTGDHIKRARINAVLGLGGQGVVRIDSGKEHSMALTLDGRLYLWGNNVHRQISREDVEDFSFPRRFQIVSDSNVLAAACGAKHSAIVMNDLTVHEQSDHQEDNKTSGVSPFPKTARDIVDREAQTGSVEPVLASGSFTLFNHIVFGAIAKHLTAEQKFLQDALVAYNCILKPFLKRINSIAFSQIFDGLCQNYLSIVHVAALNVRSLLEFGHGRITCTDIIALNNCPEMIALYRNYTKNFCEILCIRGFPTIEMLTEKSPKEIHKILFRPFRRVWAFIDMIYDLVAIEPVEANRQHLDERRTMWEKFSNEKDLAIEEAERSLRFWEINQKTPLAKLQSPDRRLILDSKELSLKRNQSARFSNQWFILFSDSLCSMTGHLTIHPLRTLWIASIPDGETRKFALKVVTPEETLILCAQNHEDKIMWLDGIENGIRNCFGRVPKSKVPQYRNASYTFSEKHSRFPGAKYFGRWYVGSMHGIGHLEMADGRVFNGQMSGGEIHGYGRMFTPSVGIYEGDFEHGKYSGYGVLEHQNKTTYEGNFREGLYHGHGTLITDQFTYVGEFSGGARHGYGVLDDNATGDKYMGMFVDGKKAGLGICVTMCGDYFEGNFMNDALAGEGVASFENNSYFEGEMTLNGPTGKGSFFVGVTEKKSSDFRIDSDGDFREIEGTILSGNLSGSWSDVKITNGTLSMQQTFRKYSKLLGKYTVDNDKKWRSLFEDWEGQLFGHDKNLDNKQIWSKIAIFITNSKAKDKLKSEGFATKNTCFYRKTDLSESLDKISVKSGGSLGRTSKKGHIDLGDVFNPISLTGKLKSSGSSTIMDLGAFSQRLEEKFEGLDTPQTFTSCDSRSSTRSKNPTLDYIPNFGITKCDPEDLEAIREYLREAFKDLNHPLGVLNSKISHCFYSTYGCWKFKPTAILHQHAMMEWESICRRIYSSICRMFPALPQDLSFRNLLYPILLSEGIYSLLFVLYASKCSHKDELYRQRMIGCDRKTDHELAIFLRVDTDLMPLIKSTYFEDAIGCLKQVKDKYCPLEMVSLIEKTFQLLEDAKKESVGTQLALNADNTIPLVLFLVLRANIQHLGAEIALLEDLLGADFEALMLGYTGYCVTTLKAAYQHILSDKFYQN</sequence>
<dbReference type="InterPro" id="IPR011993">
    <property type="entry name" value="PH-like_dom_sf"/>
</dbReference>
<dbReference type="PROSITE" id="PS51205">
    <property type="entry name" value="VPS9"/>
    <property type="match status" value="1"/>
</dbReference>
<dbReference type="Pfam" id="PF02493">
    <property type="entry name" value="MORN"/>
    <property type="match status" value="6"/>
</dbReference>
<name>A0A1B0D678_PHLPP</name>
<dbReference type="InterPro" id="IPR009091">
    <property type="entry name" value="RCC1/BLIP-II"/>
</dbReference>
<reference evidence="3" key="1">
    <citation type="submission" date="2022-08" db="UniProtKB">
        <authorList>
            <consortium name="EnsemblMetazoa"/>
        </authorList>
    </citation>
    <scope>IDENTIFICATION</scope>
    <source>
        <strain evidence="3">Israel</strain>
    </source>
</reference>
<proteinExistence type="predicted"/>
<dbReference type="EnsemblMetazoa" id="PPAI002987-RA">
    <property type="protein sequence ID" value="PPAI002987-PA"/>
    <property type="gene ID" value="PPAI002987"/>
</dbReference>
<dbReference type="SUPFAM" id="SSF50729">
    <property type="entry name" value="PH domain-like"/>
    <property type="match status" value="1"/>
</dbReference>
<evidence type="ECO:0000313" key="4">
    <source>
        <dbReference type="Proteomes" id="UP000092462"/>
    </source>
</evidence>
<dbReference type="InterPro" id="IPR003123">
    <property type="entry name" value="VPS9"/>
</dbReference>
<dbReference type="Gene3D" id="2.130.10.30">
    <property type="entry name" value="Regulator of chromosome condensation 1/beta-lactamase-inhibitor protein II"/>
    <property type="match status" value="2"/>
</dbReference>
<dbReference type="Proteomes" id="UP000092462">
    <property type="component" value="Unassembled WGS sequence"/>
</dbReference>
<dbReference type="Pfam" id="PF25383">
    <property type="entry name" value="PH_alsin"/>
    <property type="match status" value="1"/>
</dbReference>
<keyword evidence="4" id="KW-1185">Reference proteome</keyword>
<dbReference type="EMBL" id="AJVK01011998">
    <property type="status" value="NOT_ANNOTATED_CDS"/>
    <property type="molecule type" value="Genomic_DNA"/>
</dbReference>
<dbReference type="InterPro" id="IPR051984">
    <property type="entry name" value="Alsin"/>
</dbReference>
<dbReference type="SUPFAM" id="SSF82185">
    <property type="entry name" value="Histone H3 K4-specific methyltransferase SET7/9 N-terminal domain"/>
    <property type="match status" value="2"/>
</dbReference>
<dbReference type="Gene3D" id="1.20.1050.80">
    <property type="entry name" value="VPS9 domain"/>
    <property type="match status" value="1"/>
</dbReference>
<dbReference type="InterPro" id="IPR057248">
    <property type="entry name" value="Alsin-like_PH"/>
</dbReference>